<dbReference type="AlphaFoldDB" id="A0A2U1KDI8"/>
<dbReference type="EMBL" id="PKPP01021392">
    <property type="protein sequence ID" value="PWA34842.1"/>
    <property type="molecule type" value="Genomic_DNA"/>
</dbReference>
<proteinExistence type="predicted"/>
<name>A0A2U1KDI8_ARTAN</name>
<reference evidence="2 3" key="1">
    <citation type="journal article" date="2018" name="Mol. Plant">
        <title>The genome of Artemisia annua provides insight into the evolution of Asteraceae family and artemisinin biosynthesis.</title>
        <authorList>
            <person name="Shen Q."/>
            <person name="Zhang L."/>
            <person name="Liao Z."/>
            <person name="Wang S."/>
            <person name="Yan T."/>
            <person name="Shi P."/>
            <person name="Liu M."/>
            <person name="Fu X."/>
            <person name="Pan Q."/>
            <person name="Wang Y."/>
            <person name="Lv Z."/>
            <person name="Lu X."/>
            <person name="Zhang F."/>
            <person name="Jiang W."/>
            <person name="Ma Y."/>
            <person name="Chen M."/>
            <person name="Hao X."/>
            <person name="Li L."/>
            <person name="Tang Y."/>
            <person name="Lv G."/>
            <person name="Zhou Y."/>
            <person name="Sun X."/>
            <person name="Brodelius P.E."/>
            <person name="Rose J.K.C."/>
            <person name="Tang K."/>
        </authorList>
    </citation>
    <scope>NUCLEOTIDE SEQUENCE [LARGE SCALE GENOMIC DNA]</scope>
    <source>
        <strain evidence="3">cv. Huhao1</strain>
        <tissue evidence="2">Leaf</tissue>
    </source>
</reference>
<evidence type="ECO:0000313" key="2">
    <source>
        <dbReference type="EMBL" id="PWA34842.1"/>
    </source>
</evidence>
<feature type="compositionally biased region" description="Basic and acidic residues" evidence="1">
    <location>
        <begin position="120"/>
        <end position="134"/>
    </location>
</feature>
<feature type="compositionally biased region" description="Basic and acidic residues" evidence="1">
    <location>
        <begin position="60"/>
        <end position="85"/>
    </location>
</feature>
<accession>A0A2U1KDI8</accession>
<evidence type="ECO:0000313" key="3">
    <source>
        <dbReference type="Proteomes" id="UP000245207"/>
    </source>
</evidence>
<dbReference type="OrthoDB" id="9049620at2759"/>
<feature type="compositionally biased region" description="Basic and acidic residues" evidence="1">
    <location>
        <begin position="28"/>
        <end position="46"/>
    </location>
</feature>
<sequence>MTPQARPPQFGTSQPFINQYAPPPLGGVERRVEQQEDKSSSVKKSESMGTSDFGANVNEVKSKAGVNDERKPVNGVQEDHRKDEALQGSQSDSITIQRVKKESKDGALDHSPGEKSNQNRTDERGVATTDSMKH</sequence>
<feature type="compositionally biased region" description="Polar residues" evidence="1">
    <location>
        <begin position="87"/>
        <end position="96"/>
    </location>
</feature>
<dbReference type="STRING" id="35608.A0A2U1KDI8"/>
<feature type="region of interest" description="Disordered" evidence="1">
    <location>
        <begin position="1"/>
        <end position="134"/>
    </location>
</feature>
<organism evidence="2 3">
    <name type="scientific">Artemisia annua</name>
    <name type="common">Sweet wormwood</name>
    <dbReference type="NCBI Taxonomy" id="35608"/>
    <lineage>
        <taxon>Eukaryota</taxon>
        <taxon>Viridiplantae</taxon>
        <taxon>Streptophyta</taxon>
        <taxon>Embryophyta</taxon>
        <taxon>Tracheophyta</taxon>
        <taxon>Spermatophyta</taxon>
        <taxon>Magnoliopsida</taxon>
        <taxon>eudicotyledons</taxon>
        <taxon>Gunneridae</taxon>
        <taxon>Pentapetalae</taxon>
        <taxon>asterids</taxon>
        <taxon>campanulids</taxon>
        <taxon>Asterales</taxon>
        <taxon>Asteraceae</taxon>
        <taxon>Asteroideae</taxon>
        <taxon>Anthemideae</taxon>
        <taxon>Artemisiinae</taxon>
        <taxon>Artemisia</taxon>
    </lineage>
</organism>
<evidence type="ECO:0000256" key="1">
    <source>
        <dbReference type="SAM" id="MobiDB-lite"/>
    </source>
</evidence>
<dbReference type="Proteomes" id="UP000245207">
    <property type="component" value="Unassembled WGS sequence"/>
</dbReference>
<keyword evidence="3" id="KW-1185">Reference proteome</keyword>
<comment type="caution">
    <text evidence="2">The sequence shown here is derived from an EMBL/GenBank/DDBJ whole genome shotgun (WGS) entry which is preliminary data.</text>
</comment>
<protein>
    <submittedName>
        <fullName evidence="2">TRAF-like protein</fullName>
    </submittedName>
</protein>
<feature type="compositionally biased region" description="Basic and acidic residues" evidence="1">
    <location>
        <begin position="99"/>
        <end position="113"/>
    </location>
</feature>
<gene>
    <name evidence="2" type="ORF">CTI12_AA614190</name>
</gene>